<dbReference type="OrthoDB" id="7008646at2"/>
<protein>
    <recommendedName>
        <fullName evidence="4">Adhesin</fullName>
    </recommendedName>
</protein>
<proteinExistence type="predicted"/>
<keyword evidence="3" id="KW-1185">Reference proteome</keyword>
<dbReference type="Proteomes" id="UP000243606">
    <property type="component" value="Unassembled WGS sequence"/>
</dbReference>
<sequence>MRQLTLFLASALCSQLLLAEPAMHATASLDQSGQNHQGVLMINQAAGDDQQQANARALAIGSGANAQATAAINVRQSTDNLATNPAGIIASASIGGNSFANSRGVVGINQGAGSSNQQINAMRIASGLPQGLDDSALAQQSVRPSSISGATEPLSGERIVSIDDSAFSNSRGVVQLNQSAGVGNRSINSLGIRITE</sequence>
<evidence type="ECO:0000256" key="1">
    <source>
        <dbReference type="SAM" id="SignalP"/>
    </source>
</evidence>
<keyword evidence="1" id="KW-0732">Signal</keyword>
<dbReference type="STRING" id="425504.SAMN05216206_3862"/>
<dbReference type="AlphaFoldDB" id="A0A1I3Q428"/>
<evidence type="ECO:0008006" key="4">
    <source>
        <dbReference type="Google" id="ProtNLM"/>
    </source>
</evidence>
<gene>
    <name evidence="2" type="ORF">SAMN05216206_3862</name>
</gene>
<dbReference type="EMBL" id="FOQL01000007">
    <property type="protein sequence ID" value="SFJ28984.1"/>
    <property type="molecule type" value="Genomic_DNA"/>
</dbReference>
<reference evidence="3" key="1">
    <citation type="submission" date="2016-10" db="EMBL/GenBank/DDBJ databases">
        <authorList>
            <person name="Varghese N."/>
            <person name="Submissions S."/>
        </authorList>
    </citation>
    <scope>NUCLEOTIDE SEQUENCE [LARGE SCALE GENOMIC DNA]</scope>
    <source>
        <strain evidence="3">LMG 24016</strain>
    </source>
</reference>
<feature type="signal peptide" evidence="1">
    <location>
        <begin position="1"/>
        <end position="19"/>
    </location>
</feature>
<dbReference type="RefSeq" id="WP_090245015.1">
    <property type="nucleotide sequence ID" value="NZ_FOQL01000007.1"/>
</dbReference>
<evidence type="ECO:0000313" key="3">
    <source>
        <dbReference type="Proteomes" id="UP000243606"/>
    </source>
</evidence>
<name>A0A1I3Q428_9PSED</name>
<evidence type="ECO:0000313" key="2">
    <source>
        <dbReference type="EMBL" id="SFJ28984.1"/>
    </source>
</evidence>
<accession>A0A1I3Q428</accession>
<feature type="chain" id="PRO_5017254625" description="Adhesin" evidence="1">
    <location>
        <begin position="20"/>
        <end position="196"/>
    </location>
</feature>
<organism evidence="2 3">
    <name type="scientific">Pseudomonas guineae</name>
    <dbReference type="NCBI Taxonomy" id="425504"/>
    <lineage>
        <taxon>Bacteria</taxon>
        <taxon>Pseudomonadati</taxon>
        <taxon>Pseudomonadota</taxon>
        <taxon>Gammaproteobacteria</taxon>
        <taxon>Pseudomonadales</taxon>
        <taxon>Pseudomonadaceae</taxon>
        <taxon>Pseudomonas</taxon>
    </lineage>
</organism>